<evidence type="ECO:0000259" key="4">
    <source>
        <dbReference type="Pfam" id="PF25967"/>
    </source>
</evidence>
<evidence type="ECO:0000256" key="3">
    <source>
        <dbReference type="SAM" id="MobiDB-lite"/>
    </source>
</evidence>
<dbReference type="Gene3D" id="2.40.420.20">
    <property type="match status" value="1"/>
</dbReference>
<evidence type="ECO:0000313" key="7">
    <source>
        <dbReference type="Proteomes" id="UP000198656"/>
    </source>
</evidence>
<dbReference type="AlphaFoldDB" id="A0A1G8JTZ3"/>
<comment type="subcellular location">
    <subcellularLocation>
        <location evidence="1">Cell envelope</location>
    </subcellularLocation>
</comment>
<evidence type="ECO:0000256" key="1">
    <source>
        <dbReference type="ARBA" id="ARBA00004196"/>
    </source>
</evidence>
<sequence>MSLQSSPRKSKKKTLVILSTILLLALAGAIAVPRYLNAQNTNKIDPSAGETRTVTVGTQDIRKVISGSGQIVTGDEETLTLDEDKTVDEVLVAVGEAVKTGQALVTYTNGTELDSTCNGVVGTIAISDSSASSTGNGSNSGNAAADDTITIQSTDTLVTQLSVNETDLQNLKIDQAAEITINALTDTTYTGKVSKISETGTYANGSSTFTVTITLDKTENVKIGMSTDVEIVTASVTSAVAVPIEAVSGSGDKAVVTVVKSDGTTSAVSVKLGLANDAYVQITSGVVAGDTIQYTVKTSAASGNAGGFGGFGSGGTGMQGMGENMPERSGNSGNQPSRANQAQ</sequence>
<organism evidence="6 7">
    <name type="scientific">Desulfosporosinus hippei DSM 8344</name>
    <dbReference type="NCBI Taxonomy" id="1121419"/>
    <lineage>
        <taxon>Bacteria</taxon>
        <taxon>Bacillati</taxon>
        <taxon>Bacillota</taxon>
        <taxon>Clostridia</taxon>
        <taxon>Eubacteriales</taxon>
        <taxon>Desulfitobacteriaceae</taxon>
        <taxon>Desulfosporosinus</taxon>
    </lineage>
</organism>
<dbReference type="InterPro" id="IPR058636">
    <property type="entry name" value="Beta-barrel_YknX"/>
</dbReference>
<keyword evidence="2" id="KW-0175">Coiled coil</keyword>
<dbReference type="Gene3D" id="2.40.30.170">
    <property type="match status" value="1"/>
</dbReference>
<dbReference type="Pfam" id="PF25967">
    <property type="entry name" value="RND-MFP_C"/>
    <property type="match status" value="1"/>
</dbReference>
<dbReference type="InterPro" id="IPR050465">
    <property type="entry name" value="UPF0194_transport"/>
</dbReference>
<name>A0A1G8JTZ3_9FIRM</name>
<feature type="region of interest" description="Disordered" evidence="3">
    <location>
        <begin position="313"/>
        <end position="343"/>
    </location>
</feature>
<accession>A0A1G8JTZ3</accession>
<proteinExistence type="predicted"/>
<dbReference type="Proteomes" id="UP000198656">
    <property type="component" value="Unassembled WGS sequence"/>
</dbReference>
<evidence type="ECO:0000259" key="5">
    <source>
        <dbReference type="Pfam" id="PF25990"/>
    </source>
</evidence>
<dbReference type="GO" id="GO:0030313">
    <property type="term" value="C:cell envelope"/>
    <property type="evidence" value="ECO:0007669"/>
    <property type="project" value="UniProtKB-SubCell"/>
</dbReference>
<dbReference type="STRING" id="1121419.SAMN05443529_13426"/>
<dbReference type="EMBL" id="FNCP01000034">
    <property type="protein sequence ID" value="SDI34563.1"/>
    <property type="molecule type" value="Genomic_DNA"/>
</dbReference>
<evidence type="ECO:0000313" key="6">
    <source>
        <dbReference type="EMBL" id="SDI34563.1"/>
    </source>
</evidence>
<feature type="domain" description="Multidrug resistance protein MdtA-like C-terminal permuted SH3" evidence="4">
    <location>
        <begin position="239"/>
        <end position="291"/>
    </location>
</feature>
<feature type="domain" description="YknX-like beta-barrel" evidence="5">
    <location>
        <begin position="160"/>
        <end position="231"/>
    </location>
</feature>
<dbReference type="PANTHER" id="PTHR32347">
    <property type="entry name" value="EFFLUX SYSTEM COMPONENT YKNX-RELATED"/>
    <property type="match status" value="1"/>
</dbReference>
<gene>
    <name evidence="6" type="ORF">SAMN05443529_13426</name>
</gene>
<reference evidence="7" key="1">
    <citation type="submission" date="2016-10" db="EMBL/GenBank/DDBJ databases">
        <authorList>
            <person name="Varghese N."/>
            <person name="Submissions S."/>
        </authorList>
    </citation>
    <scope>NUCLEOTIDE SEQUENCE [LARGE SCALE GENOMIC DNA]</scope>
    <source>
        <strain evidence="7">DSM 8344</strain>
    </source>
</reference>
<protein>
    <submittedName>
        <fullName evidence="6">HlyD family secretion protein</fullName>
    </submittedName>
</protein>
<dbReference type="RefSeq" id="WP_092335500.1">
    <property type="nucleotide sequence ID" value="NZ_FNCP01000034.1"/>
</dbReference>
<evidence type="ECO:0000256" key="2">
    <source>
        <dbReference type="ARBA" id="ARBA00023054"/>
    </source>
</evidence>
<keyword evidence="7" id="KW-1185">Reference proteome</keyword>
<feature type="compositionally biased region" description="Polar residues" evidence="3">
    <location>
        <begin position="329"/>
        <end position="343"/>
    </location>
</feature>
<dbReference type="Pfam" id="PF25990">
    <property type="entry name" value="Beta-barrel_YknX"/>
    <property type="match status" value="1"/>
</dbReference>
<dbReference type="OrthoDB" id="9791520at2"/>
<dbReference type="InterPro" id="IPR058627">
    <property type="entry name" value="MdtA-like_C"/>
</dbReference>